<reference evidence="4 6" key="2">
    <citation type="submission" date="2016-11" db="EMBL/GenBank/DDBJ databases">
        <authorList>
            <person name="Jaros S."/>
            <person name="Januszkiewicz K."/>
            <person name="Wedrychowicz H."/>
        </authorList>
    </citation>
    <scope>NUCLEOTIDE SEQUENCE [LARGE SCALE GENOMIC DNA]</scope>
    <source>
        <strain evidence="4 6">DSM 27621</strain>
    </source>
</reference>
<evidence type="ECO:0000313" key="6">
    <source>
        <dbReference type="Proteomes" id="UP000184069"/>
    </source>
</evidence>
<gene>
    <name evidence="3" type="ORF">BBH99_20200</name>
    <name evidence="4" type="ORF">SAMN05444407_105319</name>
</gene>
<evidence type="ECO:0000313" key="3">
    <source>
        <dbReference type="EMBL" id="OCA78933.1"/>
    </source>
</evidence>
<name>A0A1M7CQ37_9FLAO</name>
<dbReference type="RefSeq" id="WP_066694867.1">
    <property type="nucleotide sequence ID" value="NZ_FRBM01000005.1"/>
</dbReference>
<evidence type="ECO:0000313" key="4">
    <source>
        <dbReference type="EMBL" id="SHL69297.1"/>
    </source>
</evidence>
<feature type="signal peptide" evidence="2">
    <location>
        <begin position="1"/>
        <end position="21"/>
    </location>
</feature>
<sequence length="81" mass="8566">MKKLLFLAASAAIVFSLNSCSSESDENITPKEAAMKTDALSRQGMKKDSATIGSSASKLTPPTPGDNPDDTIDPTKPDRPR</sequence>
<evidence type="ECO:0000313" key="5">
    <source>
        <dbReference type="Proteomes" id="UP000093508"/>
    </source>
</evidence>
<dbReference type="EMBL" id="FRBM01000005">
    <property type="protein sequence ID" value="SHL69297.1"/>
    <property type="molecule type" value="Genomic_DNA"/>
</dbReference>
<feature type="chain" id="PRO_5009924694" evidence="2">
    <location>
        <begin position="22"/>
        <end position="81"/>
    </location>
</feature>
<dbReference type="Proteomes" id="UP000093508">
    <property type="component" value="Unassembled WGS sequence"/>
</dbReference>
<protein>
    <submittedName>
        <fullName evidence="4">Uncharacterized protein</fullName>
    </submittedName>
</protein>
<feature type="region of interest" description="Disordered" evidence="1">
    <location>
        <begin position="20"/>
        <end position="81"/>
    </location>
</feature>
<proteinExistence type="predicted"/>
<evidence type="ECO:0000256" key="1">
    <source>
        <dbReference type="SAM" id="MobiDB-lite"/>
    </source>
</evidence>
<dbReference type="AlphaFoldDB" id="A0A1M7CQ37"/>
<reference evidence="3 5" key="1">
    <citation type="submission" date="2016-07" db="EMBL/GenBank/DDBJ databases">
        <authorList>
            <person name="Jeong J.-J."/>
            <person name="Kim D.W."/>
            <person name="Sang M.K."/>
            <person name="Choi I.-G."/>
            <person name="Kim K.D."/>
        </authorList>
    </citation>
    <scope>NUCLEOTIDE SEQUENCE [LARGE SCALE GENOMIC DNA]</scope>
    <source>
        <strain evidence="3 5">C-26</strain>
    </source>
</reference>
<evidence type="ECO:0000256" key="2">
    <source>
        <dbReference type="SAM" id="SignalP"/>
    </source>
</evidence>
<dbReference type="EMBL" id="MAYF01000127">
    <property type="protein sequence ID" value="OCA78933.1"/>
    <property type="molecule type" value="Genomic_DNA"/>
</dbReference>
<organism evidence="4 6">
    <name type="scientific">Chryseobacterium contaminans</name>
    <dbReference type="NCBI Taxonomy" id="1423959"/>
    <lineage>
        <taxon>Bacteria</taxon>
        <taxon>Pseudomonadati</taxon>
        <taxon>Bacteroidota</taxon>
        <taxon>Flavobacteriia</taxon>
        <taxon>Flavobacteriales</taxon>
        <taxon>Weeksellaceae</taxon>
        <taxon>Chryseobacterium group</taxon>
        <taxon>Chryseobacterium</taxon>
    </lineage>
</organism>
<keyword evidence="5" id="KW-1185">Reference proteome</keyword>
<dbReference type="Proteomes" id="UP000184069">
    <property type="component" value="Unassembled WGS sequence"/>
</dbReference>
<accession>A0A1M7CQ37</accession>
<keyword evidence="2" id="KW-0732">Signal</keyword>
<dbReference type="OrthoDB" id="1274647at2"/>